<dbReference type="InterPro" id="IPR050587">
    <property type="entry name" value="GNT1/Glycosyltrans_8"/>
</dbReference>
<dbReference type="InterPro" id="IPR029044">
    <property type="entry name" value="Nucleotide-diphossugar_trans"/>
</dbReference>
<dbReference type="Proteomes" id="UP000002499">
    <property type="component" value="Unassembled WGS sequence"/>
</dbReference>
<dbReference type="Gene3D" id="3.90.550.10">
    <property type="entry name" value="Spore Coat Polysaccharide Biosynthesis Protein SpsA, Chain A"/>
    <property type="match status" value="1"/>
</dbReference>
<dbReference type="HOGENOM" id="CLU_048469_0_0_1"/>
<name>E9EHM1_METAQ</name>
<keyword evidence="2" id="KW-1185">Reference proteome</keyword>
<sequence>MYRFKTSVADRNRRRIDWVVAVTNDVPESNRQQLRQDGAIVVPVQDVGLPSWIKIPIHRWKDQFTKLRLIQMTQYTRLLFIDADSLLTRPIDDVFDELAVREPKRTVPDRPWEGGGTYVDEYVFAARPDNGYRQGHDHVVPPDPMARSDYFNAGFWVTRPSEEMFSLFMHVMALNDSFPSVMMEQSMLNHIFRHDGPMPWEELNWRWNANYPNARDLAAGVRCLHQKFWQEGDEHLRSLWHSWRARMENYYRGIEALK</sequence>
<dbReference type="STRING" id="655827.E9EHM1"/>
<dbReference type="eggNOG" id="KOG1950">
    <property type="taxonomic scope" value="Eukaryota"/>
</dbReference>
<keyword evidence="1" id="KW-0808">Transferase</keyword>
<dbReference type="OMA" id="WVEMALP"/>
<dbReference type="PANTHER" id="PTHR11183">
    <property type="entry name" value="GLYCOGENIN SUBFAMILY MEMBER"/>
    <property type="match status" value="1"/>
</dbReference>
<gene>
    <name evidence="1" type="ORF">MAC_09369</name>
</gene>
<dbReference type="GO" id="GO:0016740">
    <property type="term" value="F:transferase activity"/>
    <property type="evidence" value="ECO:0007669"/>
    <property type="project" value="UniProtKB-KW"/>
</dbReference>
<dbReference type="SUPFAM" id="SSF53448">
    <property type="entry name" value="Nucleotide-diphospho-sugar transferases"/>
    <property type="match status" value="1"/>
</dbReference>
<dbReference type="OrthoDB" id="2014201at2759"/>
<proteinExistence type="predicted"/>
<dbReference type="AlphaFoldDB" id="E9EHM1"/>
<dbReference type="EMBL" id="GL698616">
    <property type="protein sequence ID" value="EFY84586.1"/>
    <property type="molecule type" value="Genomic_DNA"/>
</dbReference>
<organism evidence="2">
    <name type="scientific">Metarhizium acridum (strain CQMa 102)</name>
    <dbReference type="NCBI Taxonomy" id="655827"/>
    <lineage>
        <taxon>Eukaryota</taxon>
        <taxon>Fungi</taxon>
        <taxon>Dikarya</taxon>
        <taxon>Ascomycota</taxon>
        <taxon>Pezizomycotina</taxon>
        <taxon>Sordariomycetes</taxon>
        <taxon>Hypocreomycetidae</taxon>
        <taxon>Hypocreales</taxon>
        <taxon>Clavicipitaceae</taxon>
        <taxon>Metarhizium</taxon>
    </lineage>
</organism>
<reference evidence="1 2" key="1">
    <citation type="journal article" date="2011" name="PLoS Genet.">
        <title>Genome sequencing and comparative transcriptomics of the model entomopathogenic fungi Metarhizium anisopliae and M. acridum.</title>
        <authorList>
            <person name="Gao Q."/>
            <person name="Jin K."/>
            <person name="Ying S.H."/>
            <person name="Zhang Y."/>
            <person name="Xiao G."/>
            <person name="Shang Y."/>
            <person name="Duan Z."/>
            <person name="Hu X."/>
            <person name="Xie X.Q."/>
            <person name="Zhou G."/>
            <person name="Peng G."/>
            <person name="Luo Z."/>
            <person name="Huang W."/>
            <person name="Wang B."/>
            <person name="Fang W."/>
            <person name="Wang S."/>
            <person name="Zhong Y."/>
            <person name="Ma L.J."/>
            <person name="St Leger R.J."/>
            <person name="Zhao G.P."/>
            <person name="Pei Y."/>
            <person name="Feng M.G."/>
            <person name="Xia Y."/>
            <person name="Wang C."/>
        </authorList>
    </citation>
    <scope>NUCLEOTIDE SEQUENCE [LARGE SCALE GENOMIC DNA]</scope>
    <source>
        <strain evidence="1 2">CQMa 102</strain>
    </source>
</reference>
<accession>E9EHM1</accession>
<evidence type="ECO:0000313" key="1">
    <source>
        <dbReference type="EMBL" id="EFY84586.1"/>
    </source>
</evidence>
<dbReference type="InParanoid" id="E9EHM1"/>
<evidence type="ECO:0000313" key="2">
    <source>
        <dbReference type="Proteomes" id="UP000002499"/>
    </source>
</evidence>
<protein>
    <submittedName>
        <fullName evidence="1">Glycosyl transferase family 8 family, putative</fullName>
    </submittedName>
</protein>